<sequence length="100" mass="11090">MASSQQERDQVAQEMFGKNFDECESMERIKVGAHIGGKRGGGRIHEMAQERREGQQGRGETEAEEQPGMEGEEEGMEEEGVEEGMEGEEQGMAQEGKRGK</sequence>
<dbReference type="EMBL" id="BRXU01000003">
    <property type="protein sequence ID" value="GLC50083.1"/>
    <property type="molecule type" value="Genomic_DNA"/>
</dbReference>
<feature type="region of interest" description="Disordered" evidence="1">
    <location>
        <begin position="33"/>
        <end position="100"/>
    </location>
</feature>
<comment type="caution">
    <text evidence="2">The sequence shown here is derived from an EMBL/GenBank/DDBJ whole genome shotgun (WGS) entry which is preliminary data.</text>
</comment>
<proteinExistence type="predicted"/>
<accession>A0A9W6EYK1</accession>
<dbReference type="AlphaFoldDB" id="A0A9W6EYK1"/>
<keyword evidence="3" id="KW-1185">Reference proteome</keyword>
<evidence type="ECO:0000313" key="2">
    <source>
        <dbReference type="EMBL" id="GLC50083.1"/>
    </source>
</evidence>
<feature type="compositionally biased region" description="Acidic residues" evidence="1">
    <location>
        <begin position="62"/>
        <end position="89"/>
    </location>
</feature>
<organism evidence="2 3">
    <name type="scientific">Pleodorina starrii</name>
    <dbReference type="NCBI Taxonomy" id="330485"/>
    <lineage>
        <taxon>Eukaryota</taxon>
        <taxon>Viridiplantae</taxon>
        <taxon>Chlorophyta</taxon>
        <taxon>core chlorophytes</taxon>
        <taxon>Chlorophyceae</taxon>
        <taxon>CS clade</taxon>
        <taxon>Chlamydomonadales</taxon>
        <taxon>Volvocaceae</taxon>
        <taxon>Pleodorina</taxon>
    </lineage>
</organism>
<feature type="compositionally biased region" description="Basic and acidic residues" evidence="1">
    <location>
        <begin position="43"/>
        <end position="61"/>
    </location>
</feature>
<protein>
    <submittedName>
        <fullName evidence="2">Uncharacterized protein</fullName>
    </submittedName>
</protein>
<dbReference type="Proteomes" id="UP001165080">
    <property type="component" value="Unassembled WGS sequence"/>
</dbReference>
<name>A0A9W6EYK1_9CHLO</name>
<reference evidence="2 3" key="1">
    <citation type="journal article" date="2023" name="Commun. Biol.">
        <title>Reorganization of the ancestral sex-determining regions during the evolution of trioecy in Pleodorina starrii.</title>
        <authorList>
            <person name="Takahashi K."/>
            <person name="Suzuki S."/>
            <person name="Kawai-Toyooka H."/>
            <person name="Yamamoto K."/>
            <person name="Hamaji T."/>
            <person name="Ootsuki R."/>
            <person name="Yamaguchi H."/>
            <person name="Kawachi M."/>
            <person name="Higashiyama T."/>
            <person name="Nozaki H."/>
        </authorList>
    </citation>
    <scope>NUCLEOTIDE SEQUENCE [LARGE SCALE GENOMIC DNA]</scope>
    <source>
        <strain evidence="2 3">NIES-4479</strain>
    </source>
</reference>
<evidence type="ECO:0000313" key="3">
    <source>
        <dbReference type="Proteomes" id="UP001165080"/>
    </source>
</evidence>
<evidence type="ECO:0000256" key="1">
    <source>
        <dbReference type="SAM" id="MobiDB-lite"/>
    </source>
</evidence>
<gene>
    <name evidence="2" type="primary">PLEST000407</name>
    <name evidence="2" type="ORF">PLESTB_000340300</name>
</gene>